<organism evidence="6 7">
    <name type="scientific">Secundilactobacillus oryzae JCM 18671</name>
    <dbReference type="NCBI Taxonomy" id="1291743"/>
    <lineage>
        <taxon>Bacteria</taxon>
        <taxon>Bacillati</taxon>
        <taxon>Bacillota</taxon>
        <taxon>Bacilli</taxon>
        <taxon>Lactobacillales</taxon>
        <taxon>Lactobacillaceae</taxon>
        <taxon>Secundilactobacillus</taxon>
    </lineage>
</organism>
<dbReference type="InterPro" id="IPR002563">
    <property type="entry name" value="Flavin_Rdtase-like_dom"/>
</dbReference>
<evidence type="ECO:0000256" key="4">
    <source>
        <dbReference type="ARBA" id="ARBA00038054"/>
    </source>
</evidence>
<keyword evidence="7" id="KW-1185">Reference proteome</keyword>
<dbReference type="RefSeq" id="WP_034526064.1">
    <property type="nucleotide sequence ID" value="NZ_BBJM01000002.1"/>
</dbReference>
<accession>A0A081BGI5</accession>
<dbReference type="Pfam" id="PF01613">
    <property type="entry name" value="Flavin_Reduct"/>
    <property type="match status" value="1"/>
</dbReference>
<gene>
    <name evidence="6" type="ORF">LOSG293_020910</name>
</gene>
<dbReference type="SUPFAM" id="SSF50475">
    <property type="entry name" value="FMN-binding split barrel"/>
    <property type="match status" value="1"/>
</dbReference>
<dbReference type="OrthoDB" id="9794638at2"/>
<comment type="cofactor">
    <cofactor evidence="1">
        <name>FMN</name>
        <dbReference type="ChEBI" id="CHEBI:58210"/>
    </cofactor>
</comment>
<evidence type="ECO:0000313" key="6">
    <source>
        <dbReference type="EMBL" id="GAK47153.1"/>
    </source>
</evidence>
<dbReference type="Proteomes" id="UP000028700">
    <property type="component" value="Unassembled WGS sequence"/>
</dbReference>
<sequence>MKEVVPSQLTERERYKLLTGAIIPRPIAWTLTKNQETGTLNLAPFSFFTVLASQIPMVTLSIFCRHGEMKDTAQNLVTTGEGVIHIVDQAHLAQMNQTAATLTPDESEIEINRLETVPAQTISTPRLVDVTVALEVKVQSHVPLNDDDGQPMTDLFMLEVVHFSFRDDLLDEDKYYVDAKGLNPISRLAGSNYGTLGDIIAVERPK</sequence>
<feature type="domain" description="Flavin reductase like" evidence="5">
    <location>
        <begin position="20"/>
        <end position="178"/>
    </location>
</feature>
<comment type="similarity">
    <text evidence="4">Belongs to the flavoredoxin family.</text>
</comment>
<dbReference type="InterPro" id="IPR012349">
    <property type="entry name" value="Split_barrel_FMN-bd"/>
</dbReference>
<dbReference type="GO" id="GO:0010181">
    <property type="term" value="F:FMN binding"/>
    <property type="evidence" value="ECO:0007669"/>
    <property type="project" value="InterPro"/>
</dbReference>
<dbReference type="Gene3D" id="2.30.110.10">
    <property type="entry name" value="Electron Transport, Fmn-binding Protein, Chain A"/>
    <property type="match status" value="1"/>
</dbReference>
<evidence type="ECO:0000256" key="2">
    <source>
        <dbReference type="ARBA" id="ARBA00022630"/>
    </source>
</evidence>
<dbReference type="eggNOG" id="COG1853">
    <property type="taxonomic scope" value="Bacteria"/>
</dbReference>
<proteinExistence type="inferred from homology"/>
<dbReference type="STRING" id="1291743.LOSG293_020910"/>
<evidence type="ECO:0000256" key="3">
    <source>
        <dbReference type="ARBA" id="ARBA00022643"/>
    </source>
</evidence>
<dbReference type="SMART" id="SM00903">
    <property type="entry name" value="Flavin_Reduct"/>
    <property type="match status" value="1"/>
</dbReference>
<evidence type="ECO:0000256" key="1">
    <source>
        <dbReference type="ARBA" id="ARBA00001917"/>
    </source>
</evidence>
<dbReference type="EMBL" id="BBJM01000002">
    <property type="protein sequence ID" value="GAK47153.1"/>
    <property type="molecule type" value="Genomic_DNA"/>
</dbReference>
<evidence type="ECO:0000313" key="7">
    <source>
        <dbReference type="Proteomes" id="UP000028700"/>
    </source>
</evidence>
<dbReference type="GO" id="GO:0016646">
    <property type="term" value="F:oxidoreductase activity, acting on the CH-NH group of donors, NAD or NADP as acceptor"/>
    <property type="evidence" value="ECO:0007669"/>
    <property type="project" value="UniProtKB-ARBA"/>
</dbReference>
<protein>
    <recommendedName>
        <fullName evidence="5">Flavin reductase like domain-containing protein</fullName>
    </recommendedName>
</protein>
<reference evidence="6" key="1">
    <citation type="journal article" date="2014" name="Genome Announc.">
        <title>Draft Genome Sequence of Lactobacillus oryzae Strain SG293T.</title>
        <authorList>
            <person name="Tanizawa Y."/>
            <person name="Fujisawa T."/>
            <person name="Mochizuki T."/>
            <person name="Kaminuma E."/>
            <person name="Nakamura Y."/>
            <person name="Tohno M."/>
        </authorList>
    </citation>
    <scope>NUCLEOTIDE SEQUENCE [LARGE SCALE GENOMIC DNA]</scope>
    <source>
        <strain evidence="6">SG293</strain>
    </source>
</reference>
<dbReference type="AlphaFoldDB" id="A0A081BGI5"/>
<keyword evidence="3" id="KW-0288">FMN</keyword>
<evidence type="ECO:0000259" key="5">
    <source>
        <dbReference type="SMART" id="SM00903"/>
    </source>
</evidence>
<dbReference type="PANTHER" id="PTHR33798:SF5">
    <property type="entry name" value="FLAVIN REDUCTASE LIKE DOMAIN-CONTAINING PROTEIN"/>
    <property type="match status" value="1"/>
</dbReference>
<dbReference type="PANTHER" id="PTHR33798">
    <property type="entry name" value="FLAVOPROTEIN OXYGENASE"/>
    <property type="match status" value="1"/>
</dbReference>
<keyword evidence="2" id="KW-0285">Flavoprotein</keyword>
<comment type="caution">
    <text evidence="6">The sequence shown here is derived from an EMBL/GenBank/DDBJ whole genome shotgun (WGS) entry which is preliminary data.</text>
</comment>
<name>A0A081BGI5_9LACO</name>